<sequence length="78" mass="8691">MATGLNILAGPYVLGFQLEHQQLDAVVMPDLQGVANNAELLEQLRQRRFGPTAHRRPTPTMATKLPSFGPRQRETKPL</sequence>
<evidence type="ECO:0000256" key="1">
    <source>
        <dbReference type="SAM" id="MobiDB-lite"/>
    </source>
</evidence>
<evidence type="ECO:0000313" key="2">
    <source>
        <dbReference type="EMBL" id="KAH0963880.1"/>
    </source>
</evidence>
<gene>
    <name evidence="2" type="ORF">HRG_04308</name>
</gene>
<accession>A0A9P8MYZ7</accession>
<dbReference type="RefSeq" id="XP_044721393.1">
    <property type="nucleotide sequence ID" value="XM_044862779.1"/>
</dbReference>
<dbReference type="EMBL" id="JAIZPD010000004">
    <property type="protein sequence ID" value="KAH0963880.1"/>
    <property type="molecule type" value="Genomic_DNA"/>
</dbReference>
<proteinExistence type="predicted"/>
<organism evidence="2 3">
    <name type="scientific">Hirsutella rhossiliensis</name>
    <dbReference type="NCBI Taxonomy" id="111463"/>
    <lineage>
        <taxon>Eukaryota</taxon>
        <taxon>Fungi</taxon>
        <taxon>Dikarya</taxon>
        <taxon>Ascomycota</taxon>
        <taxon>Pezizomycotina</taxon>
        <taxon>Sordariomycetes</taxon>
        <taxon>Hypocreomycetidae</taxon>
        <taxon>Hypocreales</taxon>
        <taxon>Ophiocordycipitaceae</taxon>
        <taxon>Hirsutella</taxon>
    </lineage>
</organism>
<dbReference type="Proteomes" id="UP000824596">
    <property type="component" value="Unassembled WGS sequence"/>
</dbReference>
<dbReference type="AlphaFoldDB" id="A0A9P8MYZ7"/>
<reference evidence="2" key="1">
    <citation type="submission" date="2021-09" db="EMBL/GenBank/DDBJ databases">
        <title>A high-quality genome of the endoparasitic fungus Hirsutella rhossiliensis with a comparison of Hirsutella genomes reveals transposable elements contributing to genome size variation.</title>
        <authorList>
            <person name="Lin R."/>
            <person name="Jiao Y."/>
            <person name="Sun X."/>
            <person name="Ling J."/>
            <person name="Xie B."/>
            <person name="Cheng X."/>
        </authorList>
    </citation>
    <scope>NUCLEOTIDE SEQUENCE</scope>
    <source>
        <strain evidence="2">HR02</strain>
    </source>
</reference>
<keyword evidence="3" id="KW-1185">Reference proteome</keyword>
<name>A0A9P8MYZ7_9HYPO</name>
<dbReference type="GeneID" id="68353437"/>
<feature type="region of interest" description="Disordered" evidence="1">
    <location>
        <begin position="48"/>
        <end position="78"/>
    </location>
</feature>
<comment type="caution">
    <text evidence="2">The sequence shown here is derived from an EMBL/GenBank/DDBJ whole genome shotgun (WGS) entry which is preliminary data.</text>
</comment>
<evidence type="ECO:0000313" key="3">
    <source>
        <dbReference type="Proteomes" id="UP000824596"/>
    </source>
</evidence>
<protein>
    <submittedName>
        <fullName evidence="2">Uncharacterized protein</fullName>
    </submittedName>
</protein>